<dbReference type="RefSeq" id="WP_018919307.1">
    <property type="nucleotide sequence ID" value="NZ_LR134384.1"/>
</dbReference>
<feature type="transmembrane region" description="Helical" evidence="1">
    <location>
        <begin position="222"/>
        <end position="240"/>
    </location>
</feature>
<evidence type="ECO:0000259" key="2">
    <source>
        <dbReference type="Pfam" id="PF01757"/>
    </source>
</evidence>
<feature type="transmembrane region" description="Helical" evidence="1">
    <location>
        <begin position="252"/>
        <end position="271"/>
    </location>
</feature>
<feature type="transmembrane region" description="Helical" evidence="1">
    <location>
        <begin position="76"/>
        <end position="98"/>
    </location>
</feature>
<dbReference type="GeneID" id="85012747"/>
<feature type="transmembrane region" description="Helical" evidence="1">
    <location>
        <begin position="159"/>
        <end position="175"/>
    </location>
</feature>
<organism evidence="3 4">
    <name type="scientific">Segatella oris</name>
    <dbReference type="NCBI Taxonomy" id="28135"/>
    <lineage>
        <taxon>Bacteria</taxon>
        <taxon>Pseudomonadati</taxon>
        <taxon>Bacteroidota</taxon>
        <taxon>Bacteroidia</taxon>
        <taxon>Bacteroidales</taxon>
        <taxon>Prevotellaceae</taxon>
        <taxon>Segatella</taxon>
    </lineage>
</organism>
<gene>
    <name evidence="3" type="ORF">NCTC13071_01963</name>
</gene>
<feature type="transmembrane region" description="Helical" evidence="1">
    <location>
        <begin position="43"/>
        <end position="64"/>
    </location>
</feature>
<name>A0A3S4T6L5_9BACT</name>
<keyword evidence="1" id="KW-0472">Membrane</keyword>
<evidence type="ECO:0000256" key="1">
    <source>
        <dbReference type="SAM" id="Phobius"/>
    </source>
</evidence>
<keyword evidence="1" id="KW-0812">Transmembrane</keyword>
<dbReference type="GO" id="GO:0016747">
    <property type="term" value="F:acyltransferase activity, transferring groups other than amino-acyl groups"/>
    <property type="evidence" value="ECO:0007669"/>
    <property type="project" value="InterPro"/>
</dbReference>
<sequence>MVKGKSKRVVYLDTVKFLAIWMVCIGHSYRLATMDSPSILNRWIYSFHMPLFMLLCGYFSLNSFQKTFLVFLKQKTIQLLVPAASITLLTIFVCYFMKVPNLSIIVKSELIGGMWFLKTLFCCFVFTYIAKRIGKNDLVTAIGSIVFALLFPHGYFLQFNWMLIFFWTGFFLRSYSKAYERYRLIVTISSLLIFVLLCDHIVPQVLTYEVLFHHPLQLPRQYITGLSGSLSLIGCTYYVCKWLKEQTWLINNLAEIGTYTLGIYGLQVIVLEKLLTGRIHINNIFFMDWELDFIIVPFVGFISVFLCYVLIQILKRSKPLDFLLFGNQY</sequence>
<feature type="transmembrane region" description="Helical" evidence="1">
    <location>
        <begin position="110"/>
        <end position="130"/>
    </location>
</feature>
<dbReference type="InterPro" id="IPR052734">
    <property type="entry name" value="Nod_factor_acetyltransferase"/>
</dbReference>
<dbReference type="Proteomes" id="UP000274578">
    <property type="component" value="Chromosome 1"/>
</dbReference>
<reference evidence="3 4" key="1">
    <citation type="submission" date="2018-12" db="EMBL/GenBank/DDBJ databases">
        <authorList>
            <consortium name="Pathogen Informatics"/>
        </authorList>
    </citation>
    <scope>NUCLEOTIDE SEQUENCE [LARGE SCALE GENOMIC DNA]</scope>
    <source>
        <strain evidence="3 4">NCTC13071</strain>
    </source>
</reference>
<evidence type="ECO:0000313" key="4">
    <source>
        <dbReference type="Proteomes" id="UP000274578"/>
    </source>
</evidence>
<evidence type="ECO:0000313" key="3">
    <source>
        <dbReference type="EMBL" id="VEH15947.1"/>
    </source>
</evidence>
<feature type="domain" description="Acyltransferase 3" evidence="2">
    <location>
        <begin position="10"/>
        <end position="310"/>
    </location>
</feature>
<dbReference type="KEGG" id="poc:NCTC13071_01963"/>
<dbReference type="PANTHER" id="PTHR37312">
    <property type="entry name" value="MEMBRANE-BOUND ACYLTRANSFERASE YKRP-RELATED"/>
    <property type="match status" value="1"/>
</dbReference>
<protein>
    <submittedName>
        <fullName evidence="3">Fucose 4-O-acetylase and related acetyltransferases</fullName>
    </submittedName>
</protein>
<feature type="transmembrane region" description="Helical" evidence="1">
    <location>
        <begin position="9"/>
        <end position="31"/>
    </location>
</feature>
<keyword evidence="1" id="KW-1133">Transmembrane helix</keyword>
<dbReference type="Pfam" id="PF01757">
    <property type="entry name" value="Acyl_transf_3"/>
    <property type="match status" value="1"/>
</dbReference>
<dbReference type="EMBL" id="LR134384">
    <property type="protein sequence ID" value="VEH15947.1"/>
    <property type="molecule type" value="Genomic_DNA"/>
</dbReference>
<dbReference type="InterPro" id="IPR002656">
    <property type="entry name" value="Acyl_transf_3_dom"/>
</dbReference>
<dbReference type="AlphaFoldDB" id="A0A3S4T6L5"/>
<feature type="transmembrane region" description="Helical" evidence="1">
    <location>
        <begin position="182"/>
        <end position="202"/>
    </location>
</feature>
<keyword evidence="3" id="KW-0808">Transferase</keyword>
<accession>A0A3S4T6L5</accession>
<dbReference type="PANTHER" id="PTHR37312:SF1">
    <property type="entry name" value="MEMBRANE-BOUND ACYLTRANSFERASE YKRP-RELATED"/>
    <property type="match status" value="1"/>
</dbReference>
<feature type="transmembrane region" description="Helical" evidence="1">
    <location>
        <begin position="291"/>
        <end position="311"/>
    </location>
</feature>
<proteinExistence type="predicted"/>